<evidence type="ECO:0000256" key="6">
    <source>
        <dbReference type="ARBA" id="ARBA00023136"/>
    </source>
</evidence>
<dbReference type="Pfam" id="PF01899">
    <property type="entry name" value="MNHE"/>
    <property type="match status" value="1"/>
</dbReference>
<protein>
    <recommendedName>
        <fullName evidence="9">Cation transporter</fullName>
    </recommendedName>
</protein>
<gene>
    <name evidence="7" type="ORF">Tel_08250</name>
</gene>
<evidence type="ECO:0000313" key="7">
    <source>
        <dbReference type="EMBL" id="ALP53148.1"/>
    </source>
</evidence>
<reference evidence="7" key="1">
    <citation type="submission" date="2015-10" db="EMBL/GenBank/DDBJ databases">
        <title>Description of Candidatus Tenderia electrophaga gen. nov, sp. nov., an Uncultivated Electroautotroph from a Biocathode Enrichment.</title>
        <authorList>
            <person name="Eddie B.J."/>
            <person name="Malanoski A.P."/>
            <person name="Wang Z."/>
            <person name="Hall R.J."/>
            <person name="Oh S.D."/>
            <person name="Heiner C."/>
            <person name="Lin B."/>
            <person name="Strycharz-Glaven S.M."/>
        </authorList>
    </citation>
    <scope>NUCLEOTIDE SEQUENCE [LARGE SCALE GENOMIC DNA]</scope>
    <source>
        <strain evidence="7">NRL1</strain>
    </source>
</reference>
<dbReference type="AlphaFoldDB" id="A0A0S2TDB1"/>
<evidence type="ECO:0000313" key="8">
    <source>
        <dbReference type="Proteomes" id="UP000055136"/>
    </source>
</evidence>
<evidence type="ECO:0008006" key="9">
    <source>
        <dbReference type="Google" id="ProtNLM"/>
    </source>
</evidence>
<keyword evidence="5" id="KW-1133">Transmembrane helix</keyword>
<comment type="similarity">
    <text evidence="2">Belongs to the CPA3 antiporters (TC 2.A.63) subunit E family.</text>
</comment>
<sequence length="152" mass="16615">MVLFVGLWWLLSGEDRQSWIVGVPTIILAWWVFSRSRGAVLVPVRLGPLVSFLRLFFNFSVRGSVDVARRVLSREMDIDPGVVRFTFTKLAPGGGRLLFVAVIGLCPGTLCFDLGDDSVSVHVLDRNAPINDELCRVEAAIAALFGPVAESA</sequence>
<dbReference type="Proteomes" id="UP000055136">
    <property type="component" value="Chromosome"/>
</dbReference>
<keyword evidence="3" id="KW-1003">Cell membrane</keyword>
<dbReference type="PANTHER" id="PTHR34584:SF1">
    <property type="entry name" value="NA(+)_H(+) ANTIPORTER SUBUNIT E1"/>
    <property type="match status" value="1"/>
</dbReference>
<dbReference type="InterPro" id="IPR002758">
    <property type="entry name" value="Cation_antiport_E"/>
</dbReference>
<evidence type="ECO:0000256" key="2">
    <source>
        <dbReference type="ARBA" id="ARBA00006228"/>
    </source>
</evidence>
<evidence type="ECO:0000256" key="3">
    <source>
        <dbReference type="ARBA" id="ARBA00022475"/>
    </source>
</evidence>
<dbReference type="GO" id="GO:0008324">
    <property type="term" value="F:monoatomic cation transmembrane transporter activity"/>
    <property type="evidence" value="ECO:0007669"/>
    <property type="project" value="InterPro"/>
</dbReference>
<keyword evidence="6" id="KW-0472">Membrane</keyword>
<accession>A0A0S2TDB1</accession>
<organism evidence="7 8">
    <name type="scientific">Candidatus Tenderia electrophaga</name>
    <dbReference type="NCBI Taxonomy" id="1748243"/>
    <lineage>
        <taxon>Bacteria</taxon>
        <taxon>Pseudomonadati</taxon>
        <taxon>Pseudomonadota</taxon>
        <taxon>Gammaproteobacteria</taxon>
        <taxon>Candidatus Tenderiales</taxon>
        <taxon>Candidatus Tenderiaceae</taxon>
        <taxon>Candidatus Tenderia</taxon>
    </lineage>
</organism>
<evidence type="ECO:0000256" key="1">
    <source>
        <dbReference type="ARBA" id="ARBA00004651"/>
    </source>
</evidence>
<keyword evidence="8" id="KW-1185">Reference proteome</keyword>
<evidence type="ECO:0000256" key="4">
    <source>
        <dbReference type="ARBA" id="ARBA00022692"/>
    </source>
</evidence>
<proteinExistence type="inferred from homology"/>
<dbReference type="STRING" id="1748243.Tel_08250"/>
<name>A0A0S2TDB1_9GAMM</name>
<dbReference type="EMBL" id="CP013099">
    <property type="protein sequence ID" value="ALP53148.1"/>
    <property type="molecule type" value="Genomic_DNA"/>
</dbReference>
<dbReference type="GO" id="GO:0005886">
    <property type="term" value="C:plasma membrane"/>
    <property type="evidence" value="ECO:0007669"/>
    <property type="project" value="UniProtKB-SubCell"/>
</dbReference>
<keyword evidence="4" id="KW-0812">Transmembrane</keyword>
<evidence type="ECO:0000256" key="5">
    <source>
        <dbReference type="ARBA" id="ARBA00022989"/>
    </source>
</evidence>
<dbReference type="KEGG" id="tee:Tel_08250"/>
<dbReference type="PANTHER" id="PTHR34584">
    <property type="entry name" value="NA(+)/H(+) ANTIPORTER SUBUNIT E1"/>
    <property type="match status" value="1"/>
</dbReference>
<comment type="subcellular location">
    <subcellularLocation>
        <location evidence="1">Cell membrane</location>
        <topology evidence="1">Multi-pass membrane protein</topology>
    </subcellularLocation>
</comment>